<dbReference type="KEGG" id="caua:113067072"/>
<organism evidence="3 4">
    <name type="scientific">Carassius auratus</name>
    <name type="common">Goldfish</name>
    <dbReference type="NCBI Taxonomy" id="7957"/>
    <lineage>
        <taxon>Eukaryota</taxon>
        <taxon>Metazoa</taxon>
        <taxon>Chordata</taxon>
        <taxon>Craniata</taxon>
        <taxon>Vertebrata</taxon>
        <taxon>Euteleostomi</taxon>
        <taxon>Actinopterygii</taxon>
        <taxon>Neopterygii</taxon>
        <taxon>Teleostei</taxon>
        <taxon>Ostariophysi</taxon>
        <taxon>Cypriniformes</taxon>
        <taxon>Cyprinidae</taxon>
        <taxon>Cyprininae</taxon>
        <taxon>Carassius</taxon>
    </lineage>
</organism>
<feature type="compositionally biased region" description="Basic and acidic residues" evidence="1">
    <location>
        <begin position="999"/>
        <end position="1017"/>
    </location>
</feature>
<dbReference type="RefSeq" id="XP_026095081.1">
    <property type="nucleotide sequence ID" value="XM_026239296.1"/>
</dbReference>
<feature type="region of interest" description="Disordered" evidence="1">
    <location>
        <begin position="1"/>
        <end position="41"/>
    </location>
</feature>
<feature type="region of interest" description="Disordered" evidence="1">
    <location>
        <begin position="1316"/>
        <end position="1338"/>
    </location>
</feature>
<reference evidence="4 5" key="1">
    <citation type="submission" date="2025-04" db="UniProtKB">
        <authorList>
            <consortium name="RefSeq"/>
        </authorList>
    </citation>
    <scope>IDENTIFICATION</scope>
    <source>
        <strain evidence="4 5">Wakin</strain>
        <tissue evidence="4 5">Muscle</tissue>
    </source>
</reference>
<feature type="compositionally biased region" description="Low complexity" evidence="1">
    <location>
        <begin position="155"/>
        <end position="172"/>
    </location>
</feature>
<evidence type="ECO:0000313" key="5">
    <source>
        <dbReference type="RefSeq" id="XP_026095081.1"/>
    </source>
</evidence>
<feature type="region of interest" description="Disordered" evidence="1">
    <location>
        <begin position="139"/>
        <end position="172"/>
    </location>
</feature>
<evidence type="ECO:0000313" key="3">
    <source>
        <dbReference type="Proteomes" id="UP000515129"/>
    </source>
</evidence>
<dbReference type="OrthoDB" id="10058592at2759"/>
<dbReference type="KEGG" id="caua:113067071"/>
<protein>
    <submittedName>
        <fullName evidence="4">Uncharacterized protein LOC113067071</fullName>
    </submittedName>
    <submittedName>
        <fullName evidence="5">Uncharacterized protein LOC113067072</fullName>
    </submittedName>
</protein>
<feature type="compositionally biased region" description="Polar residues" evidence="1">
    <location>
        <begin position="1317"/>
        <end position="1333"/>
    </location>
</feature>
<feature type="region of interest" description="Disordered" evidence="1">
    <location>
        <begin position="999"/>
        <end position="1024"/>
    </location>
</feature>
<feature type="compositionally biased region" description="Basic and acidic residues" evidence="1">
    <location>
        <begin position="20"/>
        <end position="29"/>
    </location>
</feature>
<dbReference type="InterPro" id="IPR046616">
    <property type="entry name" value="DUF6729"/>
</dbReference>
<feature type="compositionally biased region" description="Low complexity" evidence="1">
    <location>
        <begin position="960"/>
        <end position="980"/>
    </location>
</feature>
<dbReference type="PANTHER" id="PTHR24401">
    <property type="entry name" value="SI:CH211-243P7.3-RELATED"/>
    <property type="match status" value="1"/>
</dbReference>
<feature type="compositionally biased region" description="Low complexity" evidence="1">
    <location>
        <begin position="936"/>
        <end position="953"/>
    </location>
</feature>
<gene>
    <name evidence="4" type="primary">LOC113067071</name>
    <name evidence="5" type="synonym">LOC113067072</name>
</gene>
<evidence type="ECO:0000259" key="2">
    <source>
        <dbReference type="Pfam" id="PF20499"/>
    </source>
</evidence>
<proteinExistence type="predicted"/>
<feature type="compositionally biased region" description="Basic and acidic residues" evidence="1">
    <location>
        <begin position="1"/>
        <end position="10"/>
    </location>
</feature>
<evidence type="ECO:0000313" key="4">
    <source>
        <dbReference type="RefSeq" id="XP_026095080.1"/>
    </source>
</evidence>
<dbReference type="RefSeq" id="XP_026095080.1">
    <property type="nucleotide sequence ID" value="XM_026239295.1"/>
</dbReference>
<keyword evidence="3" id="KW-1185">Reference proteome</keyword>
<feature type="domain" description="DUF6729" evidence="2">
    <location>
        <begin position="288"/>
        <end position="521"/>
    </location>
</feature>
<dbReference type="PANTHER" id="PTHR24401:SF29">
    <property type="entry name" value="SI:CH211-243P7.3-RELATED"/>
    <property type="match status" value="1"/>
</dbReference>
<sequence>MEPRFRRRADGSLNLTDTVEASKVKEANKGKPYTRPLPPEKVLDKARKSLSEHHGDLSNRKHLLGFFEIQFGVFRGQTFRWLAENALGYAAYLVAAMKRDPTGGSKDSQEHAHNKGSFREYIELFPSGRVAIAMKEEQYAGKAPQHAADSQHSAPTEFTTPTQQATTTHTSTASLRSLLVRKLPNQKNLNKAVERLVSPLKVAPSLAQARARPSATLTCPAVSLETATGPSATLTCPSVSLETATGPSATLTCPAVSTEIDDSTLLAEAAKFEASYVASRRVCLPAGWTHTLPEVDQRWISKALFRWTAQGHPELVFSRVNKLWWYPPPVPLKTSNSPSLENYFGHRLLLWMPRKLWQVKLTCPHPDCQKELLTSAGLHQKIRQVVAMGEMYFVASEYLACRRCKRKVISWSHDLVSQLDIGHRVLFPCILTSKLACDFEVVTLMRQRGLGNSSSQIQRKLQERHVDVWLQKTVQYLTDCKGVASAVTTSLILPVTFEPVPSMPSIPKHRWLMQVYAQDVLQRLDEVKATITSQYGRILKMDSTKKVARKLAGRSYGTATWATNVGNEHGQVIMSVLTASEGFGLGPMIEGLIKRYRVAGVAPPEVLYVDRDCCGNTLLRRMFEEWEQMTIRLDVWHFMRRFAVGCTTDSHQLYATFMSGLSHCIFMWDQVDLTALKTAKHAELEADGKPSFEADVLRCISRSELALHCRRTTRGTKETLALIESHVQAFDGDAGRDTLGVPLINSARMREILKSQRKHVACIQDPVGVQLYMQTGTVLKGGHRLPTYRCARGSTSLESFHLHLNRFIPGTLASDTFFQAYLLDGLARWNEDRAVAATTNQQQPHSYNHLLRHAVNTLAEELMGMKIIPYVGPRKYTGELIGVEYLYQQTGKVLQDYKLAIEESETTEVGIEVDEGYAELEEFQDITVPTFDTERTPAASTQASVSAASAASSPTPPATSPTSSLFVVPPSPVSSPVSSSLQTQSDLALFPGAHSLDRLSAETDRPTSEENTSHDDSVGPDNIEGYGAVQDLAEFLVSLRDHRLALSGEECIKIISLWQALGEYDKKKTIYPPRHQTHLKQGRFRATKKIVAPGVESTKRCFVGAHSPAQWPDCNRVVEAIFTRLCALYPNAVRCEGVRVSRFTVVARAYKHIRECILTNAKVMSETTIQLPEVNAATVTQWFSRRGKSQEQEILKQGIQAPDAPMAGPETLPAALQKGPTLYPGNLAKPHLFILPPNTAGKAKLKGRSQPQAISQAPASHQGLPVIAPALPVSLPFILPSVQLPTVIGTCAPSTTVPGTSQVMFFNLPLPSVMPPSAQTPTSGQDVPYSTQQYRKRKLERERTGTVTRKYVKKTDVILCRKCNKERKPPSHLQYFGNWFCKESETQSYDEWRAVLQERGYRRKKKGNGNPPAS</sequence>
<evidence type="ECO:0000256" key="1">
    <source>
        <dbReference type="SAM" id="MobiDB-lite"/>
    </source>
</evidence>
<dbReference type="GeneID" id="113067071"/>
<name>A0A6P6MEI3_CARAU</name>
<feature type="region of interest" description="Disordered" evidence="1">
    <location>
        <begin position="934"/>
        <end position="980"/>
    </location>
</feature>
<dbReference type="Pfam" id="PF20499">
    <property type="entry name" value="DUF6729"/>
    <property type="match status" value="1"/>
</dbReference>
<dbReference type="Proteomes" id="UP000515129">
    <property type="component" value="Chromosome 50"/>
</dbReference>
<accession>A0A6P6MEI3</accession>